<proteinExistence type="predicted"/>
<feature type="region of interest" description="Disordered" evidence="1">
    <location>
        <begin position="1"/>
        <end position="25"/>
    </location>
</feature>
<dbReference type="EMBL" id="KV442032">
    <property type="protein sequence ID" value="OAQ31003.1"/>
    <property type="molecule type" value="Genomic_DNA"/>
</dbReference>
<protein>
    <submittedName>
        <fullName evidence="3">Uncharacterized protein</fullName>
    </submittedName>
</protein>
<gene>
    <name evidence="3" type="ORF">K457DRAFT_17844</name>
</gene>
<keyword evidence="2" id="KW-0472">Membrane</keyword>
<keyword evidence="2" id="KW-0812">Transmembrane</keyword>
<feature type="compositionally biased region" description="Low complexity" evidence="1">
    <location>
        <begin position="378"/>
        <end position="391"/>
    </location>
</feature>
<feature type="transmembrane region" description="Helical" evidence="2">
    <location>
        <begin position="53"/>
        <end position="73"/>
    </location>
</feature>
<feature type="region of interest" description="Disordered" evidence="1">
    <location>
        <begin position="202"/>
        <end position="240"/>
    </location>
</feature>
<feature type="compositionally biased region" description="Pro residues" evidence="1">
    <location>
        <begin position="1"/>
        <end position="15"/>
    </location>
</feature>
<feature type="compositionally biased region" description="Gly residues" evidence="1">
    <location>
        <begin position="307"/>
        <end position="317"/>
    </location>
</feature>
<name>A0A197K1B8_9FUNG</name>
<feature type="transmembrane region" description="Helical" evidence="2">
    <location>
        <begin position="262"/>
        <end position="282"/>
    </location>
</feature>
<feature type="transmembrane region" description="Helical" evidence="2">
    <location>
        <begin position="97"/>
        <end position="118"/>
    </location>
</feature>
<feature type="region of interest" description="Disordered" evidence="1">
    <location>
        <begin position="287"/>
        <end position="322"/>
    </location>
</feature>
<feature type="region of interest" description="Disordered" evidence="1">
    <location>
        <begin position="364"/>
        <end position="405"/>
    </location>
</feature>
<evidence type="ECO:0000313" key="3">
    <source>
        <dbReference type="EMBL" id="OAQ31003.1"/>
    </source>
</evidence>
<feature type="compositionally biased region" description="Acidic residues" evidence="1">
    <location>
        <begin position="364"/>
        <end position="373"/>
    </location>
</feature>
<evidence type="ECO:0000313" key="4">
    <source>
        <dbReference type="Proteomes" id="UP000078512"/>
    </source>
</evidence>
<sequence length="442" mass="49241">MAIPQPTLPVPPRLPPFTTSSSSSSPSSHITAHFCPPFPATTKKHLLVFLRTLILLLSLTTLILDIATISFIHTHHRDFPLRFYAPSSSSSSLRDEAFIPLVLVPDITAIAIMVILLWESAHLRLRDRWWKWHVGARVLFGLVLVGVGAVEPSLEAVYYGQGGNGWKEYFCLEPTQFWRGRNGSGSSGGWSGRGGAGRFENIDRNGTYTGESNKNDSTNYSNGGTNATTGDWQSSNGNNNNSGNYYRTTNIQQCKLLRSRSILTFIWLLLVLLELLFAYSIGEFRSRSRRTRREQQSRGLESATGDCGVGGGGGGENGTKRPASIVSSELWYEDRYYPNGHNNNQYRYNTDRILDRVEEIDYEEYEDEEEDDTYPCATSSRRTSSESSTSSGAFTLQEWSQPQPQHIDSCVEVPMQEITTVATTTIVPNSLAEHPYPTPSCP</sequence>
<feature type="transmembrane region" description="Helical" evidence="2">
    <location>
        <begin position="130"/>
        <end position="150"/>
    </location>
</feature>
<organism evidence="3 4">
    <name type="scientific">Linnemannia elongata AG-77</name>
    <dbReference type="NCBI Taxonomy" id="1314771"/>
    <lineage>
        <taxon>Eukaryota</taxon>
        <taxon>Fungi</taxon>
        <taxon>Fungi incertae sedis</taxon>
        <taxon>Mucoromycota</taxon>
        <taxon>Mortierellomycotina</taxon>
        <taxon>Mortierellomycetes</taxon>
        <taxon>Mortierellales</taxon>
        <taxon>Mortierellaceae</taxon>
        <taxon>Linnemannia</taxon>
    </lineage>
</organism>
<keyword evidence="2" id="KW-1133">Transmembrane helix</keyword>
<evidence type="ECO:0000256" key="2">
    <source>
        <dbReference type="SAM" id="Phobius"/>
    </source>
</evidence>
<dbReference type="AlphaFoldDB" id="A0A197K1B8"/>
<keyword evidence="4" id="KW-1185">Reference proteome</keyword>
<feature type="compositionally biased region" description="Low complexity" evidence="1">
    <location>
        <begin position="16"/>
        <end position="25"/>
    </location>
</feature>
<accession>A0A197K1B8</accession>
<feature type="compositionally biased region" description="Polar residues" evidence="1">
    <location>
        <begin position="204"/>
        <end position="233"/>
    </location>
</feature>
<feature type="compositionally biased region" description="Polar residues" evidence="1">
    <location>
        <begin position="392"/>
        <end position="405"/>
    </location>
</feature>
<reference evidence="3 4" key="1">
    <citation type="submission" date="2016-05" db="EMBL/GenBank/DDBJ databases">
        <title>Genome sequencing reveals origins of a unique bacterial endosymbiosis in the earliest lineages of terrestrial Fungi.</title>
        <authorList>
            <consortium name="DOE Joint Genome Institute"/>
            <person name="Uehling J."/>
            <person name="Gryganskyi A."/>
            <person name="Hameed K."/>
            <person name="Tschaplinski T."/>
            <person name="Misztal P."/>
            <person name="Wu S."/>
            <person name="Desiro A."/>
            <person name="Vande Pol N."/>
            <person name="Du Z.-Y."/>
            <person name="Zienkiewicz A."/>
            <person name="Zienkiewicz K."/>
            <person name="Morin E."/>
            <person name="Tisserant E."/>
            <person name="Splivallo R."/>
            <person name="Hainaut M."/>
            <person name="Henrissat B."/>
            <person name="Ohm R."/>
            <person name="Kuo A."/>
            <person name="Yan J."/>
            <person name="Lipzen A."/>
            <person name="Nolan M."/>
            <person name="Labutti K."/>
            <person name="Barry K."/>
            <person name="Goldstein A."/>
            <person name="Labbe J."/>
            <person name="Schadt C."/>
            <person name="Tuskan G."/>
            <person name="Grigoriev I."/>
            <person name="Martin F."/>
            <person name="Vilgalys R."/>
            <person name="Bonito G."/>
        </authorList>
    </citation>
    <scope>NUCLEOTIDE SEQUENCE [LARGE SCALE GENOMIC DNA]</scope>
    <source>
        <strain evidence="3 4">AG-77</strain>
    </source>
</reference>
<evidence type="ECO:0000256" key="1">
    <source>
        <dbReference type="SAM" id="MobiDB-lite"/>
    </source>
</evidence>
<dbReference type="Proteomes" id="UP000078512">
    <property type="component" value="Unassembled WGS sequence"/>
</dbReference>